<keyword evidence="6" id="KW-1185">Reference proteome</keyword>
<dbReference type="Gene3D" id="3.55.50.30">
    <property type="match status" value="1"/>
</dbReference>
<dbReference type="Pfam" id="PF07655">
    <property type="entry name" value="Secretin_N_2"/>
    <property type="match status" value="1"/>
</dbReference>
<dbReference type="InterPro" id="IPR001775">
    <property type="entry name" value="GspD/PilQ"/>
</dbReference>
<dbReference type="PANTHER" id="PTHR30332">
    <property type="entry name" value="PROBABLE GENERAL SECRETION PATHWAY PROTEIN D"/>
    <property type="match status" value="1"/>
</dbReference>
<dbReference type="Proteomes" id="UP000742786">
    <property type="component" value="Unassembled WGS sequence"/>
</dbReference>
<evidence type="ECO:0000256" key="1">
    <source>
        <dbReference type="SAM" id="MobiDB-lite"/>
    </source>
</evidence>
<feature type="region of interest" description="Disordered" evidence="1">
    <location>
        <begin position="229"/>
        <end position="265"/>
    </location>
</feature>
<organism evidence="5 6">
    <name type="scientific">Georgfuchsia toluolica</name>
    <dbReference type="NCBI Taxonomy" id="424218"/>
    <lineage>
        <taxon>Bacteria</taxon>
        <taxon>Pseudomonadati</taxon>
        <taxon>Pseudomonadota</taxon>
        <taxon>Betaproteobacteria</taxon>
        <taxon>Nitrosomonadales</taxon>
        <taxon>Sterolibacteriaceae</taxon>
        <taxon>Georgfuchsia</taxon>
    </lineage>
</organism>
<comment type="caution">
    <text evidence="5">The sequence shown here is derived from an EMBL/GenBank/DDBJ whole genome shotgun (WGS) entry which is preliminary data.</text>
</comment>
<gene>
    <name evidence="5" type="ORF">GTOL_12126</name>
</gene>
<keyword evidence="2" id="KW-0732">Signal</keyword>
<proteinExistence type="predicted"/>
<dbReference type="EMBL" id="CAJQUM010000001">
    <property type="protein sequence ID" value="CAG4884243.1"/>
    <property type="molecule type" value="Genomic_DNA"/>
</dbReference>
<dbReference type="PRINTS" id="PR00811">
    <property type="entry name" value="BCTERIALGSPD"/>
</dbReference>
<feature type="domain" description="Secretin N-terminal" evidence="4">
    <location>
        <begin position="143"/>
        <end position="219"/>
    </location>
</feature>
<dbReference type="InterPro" id="IPR011514">
    <property type="entry name" value="Secretin_N_2"/>
</dbReference>
<feature type="signal peptide" evidence="2">
    <location>
        <begin position="1"/>
        <end position="22"/>
    </location>
</feature>
<dbReference type="RefSeq" id="WP_220636113.1">
    <property type="nucleotide sequence ID" value="NZ_CAJQUM010000001.1"/>
</dbReference>
<feature type="compositionally biased region" description="Gly residues" evidence="1">
    <location>
        <begin position="172"/>
        <end position="182"/>
    </location>
</feature>
<dbReference type="PANTHER" id="PTHR30332:SF17">
    <property type="entry name" value="TYPE IV PILIATION SYSTEM PROTEIN DR_0774-RELATED"/>
    <property type="match status" value="1"/>
</dbReference>
<evidence type="ECO:0000313" key="5">
    <source>
        <dbReference type="EMBL" id="CAG4884243.1"/>
    </source>
</evidence>
<dbReference type="GO" id="GO:0009306">
    <property type="term" value="P:protein secretion"/>
    <property type="evidence" value="ECO:0007669"/>
    <property type="project" value="InterPro"/>
</dbReference>
<feature type="domain" description="Type II/III secretion system secretin-like" evidence="3">
    <location>
        <begin position="385"/>
        <end position="561"/>
    </location>
</feature>
<dbReference type="PROSITE" id="PS51257">
    <property type="entry name" value="PROKAR_LIPOPROTEIN"/>
    <property type="match status" value="1"/>
</dbReference>
<evidence type="ECO:0000259" key="3">
    <source>
        <dbReference type="Pfam" id="PF00263"/>
    </source>
</evidence>
<dbReference type="GO" id="GO:0015627">
    <property type="term" value="C:type II protein secretion system complex"/>
    <property type="evidence" value="ECO:0007669"/>
    <property type="project" value="TreeGrafter"/>
</dbReference>
<protein>
    <submittedName>
        <fullName evidence="5">Type II and III secretion system protein</fullName>
    </submittedName>
</protein>
<dbReference type="GO" id="GO:0019867">
    <property type="term" value="C:outer membrane"/>
    <property type="evidence" value="ECO:0007669"/>
    <property type="project" value="InterPro"/>
</dbReference>
<dbReference type="InterPro" id="IPR050810">
    <property type="entry name" value="Bact_Secretion_Sys_Channel"/>
</dbReference>
<feature type="chain" id="PRO_5037058370" evidence="2">
    <location>
        <begin position="23"/>
        <end position="604"/>
    </location>
</feature>
<feature type="compositionally biased region" description="Low complexity" evidence="1">
    <location>
        <begin position="229"/>
        <end position="245"/>
    </location>
</feature>
<evidence type="ECO:0000313" key="6">
    <source>
        <dbReference type="Proteomes" id="UP000742786"/>
    </source>
</evidence>
<feature type="compositionally biased region" description="Low complexity" evidence="1">
    <location>
        <begin position="157"/>
        <end position="171"/>
    </location>
</feature>
<feature type="region of interest" description="Disordered" evidence="1">
    <location>
        <begin position="157"/>
        <end position="192"/>
    </location>
</feature>
<dbReference type="InterPro" id="IPR004846">
    <property type="entry name" value="T2SS/T3SS_dom"/>
</dbReference>
<dbReference type="AlphaFoldDB" id="A0A916N0T1"/>
<name>A0A916N0T1_9PROT</name>
<evidence type="ECO:0000256" key="2">
    <source>
        <dbReference type="SAM" id="SignalP"/>
    </source>
</evidence>
<evidence type="ECO:0000259" key="4">
    <source>
        <dbReference type="Pfam" id="PF07655"/>
    </source>
</evidence>
<dbReference type="Pfam" id="PF00263">
    <property type="entry name" value="Secretin"/>
    <property type="match status" value="1"/>
</dbReference>
<accession>A0A916N0T1</accession>
<feature type="compositionally biased region" description="Polar residues" evidence="1">
    <location>
        <begin position="250"/>
        <end position="265"/>
    </location>
</feature>
<feature type="region of interest" description="Disordered" evidence="1">
    <location>
        <begin position="583"/>
        <end position="604"/>
    </location>
</feature>
<reference evidence="5" key="1">
    <citation type="submission" date="2021-04" db="EMBL/GenBank/DDBJ databases">
        <authorList>
            <person name="Hornung B."/>
        </authorList>
    </citation>
    <scope>NUCLEOTIDE SEQUENCE</scope>
    <source>
        <strain evidence="5">G5G6</strain>
    </source>
</reference>
<sequence>MLGHNQKITLLASLLLAACNHAPVQAPASGHLQQSDVVASSAAAAIPPPVQSSVALPRPKPAPKVETYSVVVQNLPAQDLLFALARDAKLNVDVHPGINGTVTLNAINQTLQQLLTRISKQVDMRWELDGPNLIVTPDTPYLRTYTVDYVNMTRDTSVSTSVNSQVSSGTTTGSGSGSGSGSSGNSSTTKIDNTSKNRFWETLEKNLNDILGEEDKYLWEVSCKASAEGKKSSSGQASGSASLKSEPSRTDVQANVGADSNDSVASSKQNACGHLKEAKLVIVNPETGMVAARASSRQHEKIIEFLDSVMNSARRQVMIEATIVQVDLNEGYQQGIDWSRLRSDGSGFSLSLPTLSSGQSSITPFTLSRTDNSSPLNLTQTVNLLSNFGTIKVLSSPKLSVLNNQTAVLKVVNNIIYFTIVSNVAAGNSGAAQTATTATPQTVSVGLVMSVTPQVASDRSIILNVRPSISAISGFVTDPSPGLAVPNQVPQIQTSEIESIMRLNDGDIAVLGGLMQERGDYETGKVPGAGDIPFWGEIFTKRNNATTKSELVVFLRPVVVENPSMIGDYRTLKKYLPGRNFNAPPVHSKQFEPPFGIDPQEASH</sequence>
<dbReference type="GO" id="GO:0009297">
    <property type="term" value="P:pilus assembly"/>
    <property type="evidence" value="ECO:0007669"/>
    <property type="project" value="InterPro"/>
</dbReference>